<dbReference type="SUPFAM" id="SSF54966">
    <property type="entry name" value="RuBisCO, large subunit, small (N-terminal) domain"/>
    <property type="match status" value="1"/>
</dbReference>
<dbReference type="PATRIC" id="fig|42253.5.peg.449"/>
<evidence type="ECO:0000313" key="2">
    <source>
        <dbReference type="EMBL" id="ALA56892.1"/>
    </source>
</evidence>
<dbReference type="OrthoDB" id="9770811at2"/>
<accession>A0A0K2G8H0</accession>
<dbReference type="AlphaFoldDB" id="A0A0K2G8H0"/>
<dbReference type="Pfam" id="PF00016">
    <property type="entry name" value="RuBisCO_large"/>
    <property type="match status" value="1"/>
</dbReference>
<dbReference type="Gene3D" id="3.30.70.150">
    <property type="entry name" value="RuBisCO large subunit, N-terminal domain"/>
    <property type="match status" value="1"/>
</dbReference>
<gene>
    <name evidence="2" type="primary">rlp</name>
    <name evidence="2" type="ORF">NITMOv2_0456</name>
</gene>
<keyword evidence="3" id="KW-1185">Reference proteome</keyword>
<dbReference type="Gene3D" id="3.20.20.110">
    <property type="entry name" value="Ribulose bisphosphate carboxylase, large subunit, C-terminal domain"/>
    <property type="match status" value="1"/>
</dbReference>
<reference evidence="2 3" key="1">
    <citation type="journal article" date="2015" name="Proc. Natl. Acad. Sci. U.S.A.">
        <title>Expanded metabolic versatility of ubiquitous nitrite-oxidizing bacteria from the genus Nitrospira.</title>
        <authorList>
            <person name="Koch H."/>
            <person name="Lucker S."/>
            <person name="Albertsen M."/>
            <person name="Kitzinger K."/>
            <person name="Herbold C."/>
            <person name="Spieck E."/>
            <person name="Nielsen P.H."/>
            <person name="Wagner M."/>
            <person name="Daims H."/>
        </authorList>
    </citation>
    <scope>NUCLEOTIDE SEQUENCE [LARGE SCALE GENOMIC DNA]</scope>
    <source>
        <strain evidence="2 3">NSP M-1</strain>
    </source>
</reference>
<dbReference type="Proteomes" id="UP000069205">
    <property type="component" value="Chromosome"/>
</dbReference>
<dbReference type="STRING" id="42253.NITMOv2_0456"/>
<dbReference type="PANTHER" id="PTHR42704">
    <property type="entry name" value="RIBULOSE BISPHOSPHATE CARBOXYLASE"/>
    <property type="match status" value="1"/>
</dbReference>
<dbReference type="InterPro" id="IPR036422">
    <property type="entry name" value="RuBisCO_lsu_N_sf"/>
</dbReference>
<dbReference type="GO" id="GO:0000287">
    <property type="term" value="F:magnesium ion binding"/>
    <property type="evidence" value="ECO:0007669"/>
    <property type="project" value="InterPro"/>
</dbReference>
<dbReference type="KEGG" id="nmv:NITMOv2_0456"/>
<dbReference type="SUPFAM" id="SSF51649">
    <property type="entry name" value="RuBisCo, C-terminal domain"/>
    <property type="match status" value="1"/>
</dbReference>
<dbReference type="InterPro" id="IPR000685">
    <property type="entry name" value="RuBisCO_lsu_C"/>
</dbReference>
<dbReference type="PANTHER" id="PTHR42704:SF17">
    <property type="entry name" value="RIBULOSE BISPHOSPHATE CARBOXYLASE LARGE CHAIN"/>
    <property type="match status" value="1"/>
</dbReference>
<dbReference type="InterPro" id="IPR033966">
    <property type="entry name" value="RuBisCO"/>
</dbReference>
<organism evidence="2 3">
    <name type="scientific">Nitrospira moscoviensis</name>
    <dbReference type="NCBI Taxonomy" id="42253"/>
    <lineage>
        <taxon>Bacteria</taxon>
        <taxon>Pseudomonadati</taxon>
        <taxon>Nitrospirota</taxon>
        <taxon>Nitrospiria</taxon>
        <taxon>Nitrospirales</taxon>
        <taxon>Nitrospiraceae</taxon>
        <taxon>Nitrospira</taxon>
    </lineage>
</organism>
<dbReference type="EMBL" id="CP011801">
    <property type="protein sequence ID" value="ALA56892.1"/>
    <property type="molecule type" value="Genomic_DNA"/>
</dbReference>
<feature type="domain" description="Ribulose bisphosphate carboxylase large subunit C-terminal" evidence="1">
    <location>
        <begin position="130"/>
        <end position="374"/>
    </location>
</feature>
<evidence type="ECO:0000313" key="3">
    <source>
        <dbReference type="Proteomes" id="UP000069205"/>
    </source>
</evidence>
<dbReference type="InterPro" id="IPR036376">
    <property type="entry name" value="RuBisCO_lsu_C_sf"/>
</dbReference>
<name>A0A0K2G8H0_NITMO</name>
<dbReference type="GO" id="GO:0016984">
    <property type="term" value="F:ribulose-bisphosphate carboxylase activity"/>
    <property type="evidence" value="ECO:0007669"/>
    <property type="project" value="InterPro"/>
</dbReference>
<dbReference type="GO" id="GO:0015977">
    <property type="term" value="P:carbon fixation"/>
    <property type="evidence" value="ECO:0007669"/>
    <property type="project" value="InterPro"/>
</dbReference>
<proteinExistence type="predicted"/>
<sequence>MAQDVGGSIGRMSESGEGPRIVARYQLTGREAEARAAADRVCFDQTVEAAEESLPPGLRAEVVGRIEAFRLLSPARYEAAISYPGRLLGGRCAGLLNLLFGTSSLRAGVRLLSFELPDELLLRWRGPRLGIRGLRDATGVHDRPLVCAVLKPLGRSPRDLAELAAQFTRGGVDLIKDDQGLMDQSFCPFDERIARCAEAVAQGAAERGRPCLYFPHVSGEPEEMRRRARRAVVAGAGGLLVAPGLTGFGALQELADDEACALPIASHPSLLGTYGVDPDSGVAPAVLYGRLPRLAGADISIYPTFGTGYAMTRSDCTAVAEACRAPWRQITATLPTAAGRIAVEHVAELGALYGRDVLFILGSRIQQDPAGVAAATGRFVREIERAVG</sequence>
<evidence type="ECO:0000259" key="1">
    <source>
        <dbReference type="Pfam" id="PF00016"/>
    </source>
</evidence>
<protein>
    <submittedName>
        <fullName evidence="2">Ribulose bisphosphate carboxylase-like protein (RuBisCO type IV-like protein)</fullName>
    </submittedName>
</protein>